<dbReference type="EMBL" id="FXUF01000003">
    <property type="protein sequence ID" value="SMP49900.1"/>
    <property type="molecule type" value="Genomic_DNA"/>
</dbReference>
<name>A0AA45WUU9_9CLOT</name>
<sequence>MIVRNCAGGVVFYANQVFILKNDKDEWVLPKGKIRNDEPAADTAYNRIDIEAGLEAEILSTAGETCYEFFSVTRKQPVCNQIVWYIMNAKSKEFQVNTTEGFVDGGFYPIDEAIDKITYSQDRSLISLSYRKYKEMMKEKVAI</sequence>
<organism evidence="2 3">
    <name type="scientific">Anoxynatronum buryatiense</name>
    <dbReference type="NCBI Taxonomy" id="489973"/>
    <lineage>
        <taxon>Bacteria</taxon>
        <taxon>Bacillati</taxon>
        <taxon>Bacillota</taxon>
        <taxon>Clostridia</taxon>
        <taxon>Eubacteriales</taxon>
        <taxon>Clostridiaceae</taxon>
        <taxon>Anoxynatronum</taxon>
    </lineage>
</organism>
<dbReference type="Pfam" id="PF00293">
    <property type="entry name" value="NUDIX"/>
    <property type="match status" value="1"/>
</dbReference>
<evidence type="ECO:0000259" key="1">
    <source>
        <dbReference type="PROSITE" id="PS51462"/>
    </source>
</evidence>
<comment type="caution">
    <text evidence="2">The sequence shown here is derived from an EMBL/GenBank/DDBJ whole genome shotgun (WGS) entry which is preliminary data.</text>
</comment>
<accession>A0AA45WUU9</accession>
<dbReference type="RefSeq" id="WP_283408646.1">
    <property type="nucleotide sequence ID" value="NZ_FXUF01000003.1"/>
</dbReference>
<dbReference type="Proteomes" id="UP001158066">
    <property type="component" value="Unassembled WGS sequence"/>
</dbReference>
<dbReference type="SUPFAM" id="SSF55811">
    <property type="entry name" value="Nudix"/>
    <property type="match status" value="1"/>
</dbReference>
<reference evidence="2" key="1">
    <citation type="submission" date="2017-05" db="EMBL/GenBank/DDBJ databases">
        <authorList>
            <person name="Varghese N."/>
            <person name="Submissions S."/>
        </authorList>
    </citation>
    <scope>NUCLEOTIDE SEQUENCE</scope>
    <source>
        <strain evidence="2">Su22</strain>
    </source>
</reference>
<dbReference type="Gene3D" id="3.90.79.10">
    <property type="entry name" value="Nucleoside Triphosphate Pyrophosphohydrolase"/>
    <property type="match status" value="1"/>
</dbReference>
<protein>
    <submittedName>
        <fullName evidence="2">NUDIX domain-containing protein</fullName>
    </submittedName>
</protein>
<proteinExistence type="predicted"/>
<dbReference type="InterPro" id="IPR015797">
    <property type="entry name" value="NUDIX_hydrolase-like_dom_sf"/>
</dbReference>
<dbReference type="InterPro" id="IPR000086">
    <property type="entry name" value="NUDIX_hydrolase_dom"/>
</dbReference>
<feature type="domain" description="Nudix hydrolase" evidence="1">
    <location>
        <begin position="2"/>
        <end position="138"/>
    </location>
</feature>
<evidence type="ECO:0000313" key="3">
    <source>
        <dbReference type="Proteomes" id="UP001158066"/>
    </source>
</evidence>
<gene>
    <name evidence="2" type="ORF">SAMN06296020_103395</name>
</gene>
<keyword evidence="3" id="KW-1185">Reference proteome</keyword>
<dbReference type="AlphaFoldDB" id="A0AA45WUU9"/>
<dbReference type="CDD" id="cd03673">
    <property type="entry name" value="NUDIX_Ap6A_hydrolase"/>
    <property type="match status" value="1"/>
</dbReference>
<dbReference type="PROSITE" id="PS51462">
    <property type="entry name" value="NUDIX"/>
    <property type="match status" value="1"/>
</dbReference>
<evidence type="ECO:0000313" key="2">
    <source>
        <dbReference type="EMBL" id="SMP49900.1"/>
    </source>
</evidence>